<evidence type="ECO:0000313" key="2">
    <source>
        <dbReference type="Proteomes" id="UP001341840"/>
    </source>
</evidence>
<dbReference type="EMBL" id="JASCZI010151049">
    <property type="protein sequence ID" value="MED6167872.1"/>
    <property type="molecule type" value="Genomic_DNA"/>
</dbReference>
<gene>
    <name evidence="1" type="ORF">PIB30_006843</name>
</gene>
<name>A0ABU6V2N2_9FABA</name>
<organism evidence="1 2">
    <name type="scientific">Stylosanthes scabra</name>
    <dbReference type="NCBI Taxonomy" id="79078"/>
    <lineage>
        <taxon>Eukaryota</taxon>
        <taxon>Viridiplantae</taxon>
        <taxon>Streptophyta</taxon>
        <taxon>Embryophyta</taxon>
        <taxon>Tracheophyta</taxon>
        <taxon>Spermatophyta</taxon>
        <taxon>Magnoliopsida</taxon>
        <taxon>eudicotyledons</taxon>
        <taxon>Gunneridae</taxon>
        <taxon>Pentapetalae</taxon>
        <taxon>rosids</taxon>
        <taxon>fabids</taxon>
        <taxon>Fabales</taxon>
        <taxon>Fabaceae</taxon>
        <taxon>Papilionoideae</taxon>
        <taxon>50 kb inversion clade</taxon>
        <taxon>dalbergioids sensu lato</taxon>
        <taxon>Dalbergieae</taxon>
        <taxon>Pterocarpus clade</taxon>
        <taxon>Stylosanthes</taxon>
    </lineage>
</organism>
<keyword evidence="2" id="KW-1185">Reference proteome</keyword>
<evidence type="ECO:0000313" key="1">
    <source>
        <dbReference type="EMBL" id="MED6167872.1"/>
    </source>
</evidence>
<reference evidence="1 2" key="1">
    <citation type="journal article" date="2023" name="Plants (Basel)">
        <title>Bridging the Gap: Combining Genomics and Transcriptomics Approaches to Understand Stylosanthes scabra, an Orphan Legume from the Brazilian Caatinga.</title>
        <authorList>
            <person name="Ferreira-Neto J.R.C."/>
            <person name="da Silva M.D."/>
            <person name="Binneck E."/>
            <person name="de Melo N.F."/>
            <person name="da Silva R.H."/>
            <person name="de Melo A.L.T.M."/>
            <person name="Pandolfi V."/>
            <person name="Bustamante F.O."/>
            <person name="Brasileiro-Vidal A.C."/>
            <person name="Benko-Iseppon A.M."/>
        </authorList>
    </citation>
    <scope>NUCLEOTIDE SEQUENCE [LARGE SCALE GENOMIC DNA]</scope>
    <source>
        <tissue evidence="1">Leaves</tissue>
    </source>
</reference>
<dbReference type="Proteomes" id="UP001341840">
    <property type="component" value="Unassembled WGS sequence"/>
</dbReference>
<proteinExistence type="predicted"/>
<comment type="caution">
    <text evidence="1">The sequence shown here is derived from an EMBL/GenBank/DDBJ whole genome shotgun (WGS) entry which is preliminary data.</text>
</comment>
<sequence>MTRWSDTQTGQRQRVVKKWVTVKKTIQETNEGGDNSRVAKERPALSGRKEIEPVWADNQYHILQRSVPGVFVKPIEFLRGLNLLLDRWKGPGKIDPPPRQLKSEMKQWIMNFYFQCLM</sequence>
<protein>
    <submittedName>
        <fullName evidence="1">Uncharacterized protein</fullName>
    </submittedName>
</protein>
<accession>A0ABU6V2N2</accession>